<accession>A0A3S3NAQ8</accession>
<name>A0A3S3NAQ8_9MAGN</name>
<dbReference type="EMBL" id="QPKB01000002">
    <property type="protein sequence ID" value="RWR75921.1"/>
    <property type="molecule type" value="Genomic_DNA"/>
</dbReference>
<protein>
    <submittedName>
        <fullName evidence="1">Uncharacterized protein</fullName>
    </submittedName>
</protein>
<organism evidence="1 2">
    <name type="scientific">Cinnamomum micranthum f. kanehirae</name>
    <dbReference type="NCBI Taxonomy" id="337451"/>
    <lineage>
        <taxon>Eukaryota</taxon>
        <taxon>Viridiplantae</taxon>
        <taxon>Streptophyta</taxon>
        <taxon>Embryophyta</taxon>
        <taxon>Tracheophyta</taxon>
        <taxon>Spermatophyta</taxon>
        <taxon>Magnoliopsida</taxon>
        <taxon>Magnoliidae</taxon>
        <taxon>Laurales</taxon>
        <taxon>Lauraceae</taxon>
        <taxon>Cinnamomum</taxon>
    </lineage>
</organism>
<gene>
    <name evidence="1" type="ORF">CKAN_00432700</name>
</gene>
<sequence>MNEGQELLRPGITRFATHIVALESLCYAKISSMNPWLMLMSWIEKDVLPHPNLPFTNMLPRGKRARVWQRRHHKAHKASNIGIAMS</sequence>
<keyword evidence="2" id="KW-1185">Reference proteome</keyword>
<evidence type="ECO:0000313" key="2">
    <source>
        <dbReference type="Proteomes" id="UP000283530"/>
    </source>
</evidence>
<dbReference type="OrthoDB" id="783760at2759"/>
<comment type="caution">
    <text evidence="1">The sequence shown here is derived from an EMBL/GenBank/DDBJ whole genome shotgun (WGS) entry which is preliminary data.</text>
</comment>
<proteinExistence type="predicted"/>
<dbReference type="Proteomes" id="UP000283530">
    <property type="component" value="Unassembled WGS sequence"/>
</dbReference>
<reference evidence="1 2" key="1">
    <citation type="journal article" date="2019" name="Nat. Plants">
        <title>Stout camphor tree genome fills gaps in understanding of flowering plant genome evolution.</title>
        <authorList>
            <person name="Chaw S.M."/>
            <person name="Liu Y.C."/>
            <person name="Wu Y.W."/>
            <person name="Wang H.Y."/>
            <person name="Lin C.I."/>
            <person name="Wu C.S."/>
            <person name="Ke H.M."/>
            <person name="Chang L.Y."/>
            <person name="Hsu C.Y."/>
            <person name="Yang H.T."/>
            <person name="Sudianto E."/>
            <person name="Hsu M.H."/>
            <person name="Wu K.P."/>
            <person name="Wang L.N."/>
            <person name="Leebens-Mack J.H."/>
            <person name="Tsai I.J."/>
        </authorList>
    </citation>
    <scope>NUCLEOTIDE SEQUENCE [LARGE SCALE GENOMIC DNA]</scope>
    <source>
        <strain evidence="2">cv. Chaw 1501</strain>
        <tissue evidence="1">Young leaves</tissue>
    </source>
</reference>
<evidence type="ECO:0000313" key="1">
    <source>
        <dbReference type="EMBL" id="RWR75921.1"/>
    </source>
</evidence>
<dbReference type="AlphaFoldDB" id="A0A3S3NAQ8"/>